<dbReference type="Gene3D" id="1.10.1220.10">
    <property type="entry name" value="Met repressor-like"/>
    <property type="match status" value="1"/>
</dbReference>
<evidence type="ECO:0000313" key="3">
    <source>
        <dbReference type="Proteomes" id="UP000482487"/>
    </source>
</evidence>
<reference evidence="2 3" key="1">
    <citation type="submission" date="2020-01" db="EMBL/GenBank/DDBJ databases">
        <title>Genome sequence of Desulfovibrio aerotolerans DSM 16695(T).</title>
        <authorList>
            <person name="Karnachuk O."/>
            <person name="Avakyan M."/>
            <person name="Mardanov A."/>
            <person name="Kadnikov V."/>
            <person name="Ravin N."/>
        </authorList>
    </citation>
    <scope>NUCLEOTIDE SEQUENCE [LARGE SCALE GENOMIC DNA]</scope>
    <source>
        <strain evidence="2 3">DSM 16695</strain>
    </source>
</reference>
<dbReference type="EMBL" id="WVUD01000002">
    <property type="protein sequence ID" value="MYL81977.1"/>
    <property type="molecule type" value="Genomic_DNA"/>
</dbReference>
<dbReference type="CDD" id="cd22233">
    <property type="entry name" value="RHH_CopAso-like"/>
    <property type="match status" value="1"/>
</dbReference>
<accession>A0A7C9MZ05</accession>
<dbReference type="OrthoDB" id="5298181at2"/>
<keyword evidence="3" id="KW-1185">Reference proteome</keyword>
<dbReference type="InterPro" id="IPR052991">
    <property type="entry name" value="Non-func_TypeII_TA_Antitoxin"/>
</dbReference>
<organism evidence="2 3">
    <name type="scientific">Solidesulfovibrio aerotolerans</name>
    <dbReference type="NCBI Taxonomy" id="295255"/>
    <lineage>
        <taxon>Bacteria</taxon>
        <taxon>Pseudomonadati</taxon>
        <taxon>Thermodesulfobacteriota</taxon>
        <taxon>Desulfovibrionia</taxon>
        <taxon>Desulfovibrionales</taxon>
        <taxon>Desulfovibrionaceae</taxon>
        <taxon>Solidesulfovibrio</taxon>
    </lineage>
</organism>
<dbReference type="SUPFAM" id="SSF47598">
    <property type="entry name" value="Ribbon-helix-helix"/>
    <property type="match status" value="1"/>
</dbReference>
<gene>
    <name evidence="2" type="ORF">GTA51_02340</name>
</gene>
<evidence type="ECO:0000259" key="1">
    <source>
        <dbReference type="Pfam" id="PF01402"/>
    </source>
</evidence>
<dbReference type="PANTHER" id="PTHR40688">
    <property type="match status" value="1"/>
</dbReference>
<dbReference type="Proteomes" id="UP000482487">
    <property type="component" value="Unassembled WGS sequence"/>
</dbReference>
<dbReference type="Pfam" id="PF01402">
    <property type="entry name" value="RHH_1"/>
    <property type="match status" value="1"/>
</dbReference>
<feature type="domain" description="Ribbon-helix-helix protein CopG" evidence="1">
    <location>
        <begin position="5"/>
        <end position="43"/>
    </location>
</feature>
<dbReference type="GO" id="GO:0006355">
    <property type="term" value="P:regulation of DNA-templated transcription"/>
    <property type="evidence" value="ECO:0007669"/>
    <property type="project" value="InterPro"/>
</dbReference>
<dbReference type="RefSeq" id="WP_160958342.1">
    <property type="nucleotide sequence ID" value="NZ_WVUD01000002.1"/>
</dbReference>
<comment type="caution">
    <text evidence="2">The sequence shown here is derived from an EMBL/GenBank/DDBJ whole genome shotgun (WGS) entry which is preliminary data.</text>
</comment>
<proteinExistence type="predicted"/>
<evidence type="ECO:0000313" key="2">
    <source>
        <dbReference type="EMBL" id="MYL81977.1"/>
    </source>
</evidence>
<sequence length="80" mass="9262">MSIPTTVRMDEDMVSRLDGLAQATGRSRAWIIKDALSRYLEYETWFAEEVERGRQDVAAGRLVSHEAVKDRMRRRGIHVD</sequence>
<protein>
    <submittedName>
        <fullName evidence="2">Ribbon-helix-helix protein, CopG family</fullName>
    </submittedName>
</protein>
<dbReference type="PANTHER" id="PTHR40688:SF2">
    <property type="entry name" value="RIBBON-HELIX-HELIX PROTEIN COPG DOMAIN-CONTAINING PROTEIN"/>
    <property type="match status" value="1"/>
</dbReference>
<dbReference type="InterPro" id="IPR002145">
    <property type="entry name" value="CopG"/>
</dbReference>
<dbReference type="InterPro" id="IPR013321">
    <property type="entry name" value="Arc_rbn_hlx_hlx"/>
</dbReference>
<name>A0A7C9MZ05_9BACT</name>
<dbReference type="AlphaFoldDB" id="A0A7C9MZ05"/>
<dbReference type="InterPro" id="IPR010985">
    <property type="entry name" value="Ribbon_hlx_hlx"/>
</dbReference>